<accession>A0AA97I7P1</accession>
<proteinExistence type="predicted"/>
<keyword evidence="2" id="KW-1185">Reference proteome</keyword>
<dbReference type="AlphaFoldDB" id="A0AA97I7P1"/>
<sequence length="90" mass="9544">MTDHITNVFAVVRVDGQPVKVAPSTRLPDGVDDIEIARLLRFGVIREDDTATTPDEPAADAAALADGTVGVEVVATASKRVSRKVTKTEE</sequence>
<protein>
    <submittedName>
        <fullName evidence="1">Uncharacterized protein</fullName>
    </submittedName>
</protein>
<gene>
    <name evidence="1" type="ORF">N8K70_03915</name>
</gene>
<evidence type="ECO:0000313" key="1">
    <source>
        <dbReference type="EMBL" id="WOF23837.1"/>
    </source>
</evidence>
<dbReference type="KEGG" id="mbet:N8K70_03915"/>
<name>A0AA97I7P1_9MICO</name>
<dbReference type="EMBL" id="CP118157">
    <property type="protein sequence ID" value="WOF23837.1"/>
    <property type="molecule type" value="Genomic_DNA"/>
</dbReference>
<organism evidence="1 2">
    <name type="scientific">Microbacterium betulae</name>
    <dbReference type="NCBI Taxonomy" id="2981139"/>
    <lineage>
        <taxon>Bacteria</taxon>
        <taxon>Bacillati</taxon>
        <taxon>Actinomycetota</taxon>
        <taxon>Actinomycetes</taxon>
        <taxon>Micrococcales</taxon>
        <taxon>Microbacteriaceae</taxon>
        <taxon>Microbacterium</taxon>
    </lineage>
</organism>
<dbReference type="RefSeq" id="WP_317140308.1">
    <property type="nucleotide sequence ID" value="NZ_CP118157.1"/>
</dbReference>
<evidence type="ECO:0000313" key="2">
    <source>
        <dbReference type="Proteomes" id="UP001305498"/>
    </source>
</evidence>
<reference evidence="1 2" key="1">
    <citation type="submission" date="2023-02" db="EMBL/GenBank/DDBJ databases">
        <title>Microbacterium betulae sp. nov., isolated from birch wood.</title>
        <authorList>
            <person name="Pasciak M."/>
            <person name="Pawlik K.J."/>
            <person name="Martynowski D."/>
            <person name="Laczmanski L."/>
            <person name="Ciekot J."/>
            <person name="Szponar B."/>
            <person name="Wojcik-Fatla A."/>
            <person name="Mackiewicz B."/>
            <person name="Farian E."/>
            <person name="Cholewa G."/>
            <person name="Cholewa A."/>
            <person name="Dutkiewicz J."/>
        </authorList>
    </citation>
    <scope>NUCLEOTIDE SEQUENCE [LARGE SCALE GENOMIC DNA]</scope>
    <source>
        <strain evidence="1 2">AB</strain>
    </source>
</reference>
<dbReference type="Proteomes" id="UP001305498">
    <property type="component" value="Chromosome"/>
</dbReference>